<accession>F9WNL9</accession>
<feature type="compositionally biased region" description="Basic and acidic residues" evidence="1">
    <location>
        <begin position="31"/>
        <end position="44"/>
    </location>
</feature>
<keyword evidence="3" id="KW-1185">Reference proteome</keyword>
<evidence type="ECO:0000313" key="3">
    <source>
        <dbReference type="Proteomes" id="UP000009027"/>
    </source>
</evidence>
<dbReference type="EMBL" id="CAEX01002689">
    <property type="protein sequence ID" value="CCD19138.1"/>
    <property type="molecule type" value="Genomic_DNA"/>
</dbReference>
<sequence length="686" mass="73728">RTGFSLERRPAASPSLGTREAVSFQPLLTKETPRHYPPPEDTSAHHFWKGHQDITGSALYRQDDKRNHKALVSLDSEFGASQSSPRSVFATRTTTPTKLRGPTKGRDKKRLSRIRPPVTAAIAGEDNSEHIPELPKRKEGEVNSSAIQASTSQPSLSSLQSDEELEGVIEVIDQDDDLNLSPAVSVISTKSSHNVSLQMAMNARKEVASGEVTSLANGSKANVTADALEEVNDIEEISEVQTDDDFTEAYSKRAGNGGKLGEVSVSNKAGKHDQVKHHSSDKDGGDYNLEPQLHLFYSRRPSSHTFGEDIPLPPMLTTPPLPSKNHNIDTDTSVRDPHADSALAPAHDSAHHMVESNIDTDTSMRDPHADSTLAPAHDSAHHMVESNIDTDTSMHDPHADSTLAPAHDSAHHMVESNIDTDTSMRDPHADSTLAPAHDSAHHMVESNIDTDTSMRDPHADSTLAPAHDSAHHMVESNIDTDTSMRDPHADSTLAPAHDSAHHMVESNIDTDTSMRDPHADSTLAPAHDSAHHMVESNIDTDTSVRDPHADANDSRCISTSGIPRPQKPQFDANGDVFSERKSNCTSMRSVVSKRSGGTAAVLTEPKRPENIQSVVVGQGSQVSTVPSSTENSGISAHNEALTTPANAATVSEPSREPVGSGAGVTRRRPSVAMDFPSLKQPTLGSS</sequence>
<proteinExistence type="predicted"/>
<gene>
    <name evidence="2" type="ORF">TvY486_0001680</name>
</gene>
<organism evidence="2 3">
    <name type="scientific">Trypanosoma vivax (strain Y486)</name>
    <dbReference type="NCBI Taxonomy" id="1055687"/>
    <lineage>
        <taxon>Eukaryota</taxon>
        <taxon>Discoba</taxon>
        <taxon>Euglenozoa</taxon>
        <taxon>Kinetoplastea</taxon>
        <taxon>Metakinetoplastina</taxon>
        <taxon>Trypanosomatida</taxon>
        <taxon>Trypanosomatidae</taxon>
        <taxon>Trypanosoma</taxon>
        <taxon>Duttonella</taxon>
    </lineage>
</organism>
<feature type="compositionally biased region" description="Polar residues" evidence="1">
    <location>
        <begin position="630"/>
        <end position="652"/>
    </location>
</feature>
<feature type="region of interest" description="Disordered" evidence="1">
    <location>
        <begin position="1"/>
        <end position="46"/>
    </location>
</feature>
<feature type="region of interest" description="Disordered" evidence="1">
    <location>
        <begin position="242"/>
        <end position="288"/>
    </location>
</feature>
<reference evidence="2 3" key="1">
    <citation type="journal article" date="2012" name="Proc. Natl. Acad. Sci. U.S.A.">
        <title>Antigenic diversity is generated by distinct evolutionary mechanisms in African trypanosome species.</title>
        <authorList>
            <person name="Jackson A.P."/>
            <person name="Berry A."/>
            <person name="Aslett M."/>
            <person name="Allison H.C."/>
            <person name="Burton P."/>
            <person name="Vavrova-Anderson J."/>
            <person name="Brown R."/>
            <person name="Browne H."/>
            <person name="Corton N."/>
            <person name="Hauser H."/>
            <person name="Gamble J."/>
            <person name="Gilderthorp R."/>
            <person name="Marcello L."/>
            <person name="McQuillan J."/>
            <person name="Otto T.D."/>
            <person name="Quail M.A."/>
            <person name="Sanders M.J."/>
            <person name="van Tonder A."/>
            <person name="Ginger M.L."/>
            <person name="Field M.C."/>
            <person name="Barry J.D."/>
            <person name="Hertz-Fowler C."/>
            <person name="Berriman M."/>
        </authorList>
    </citation>
    <scope>NUCLEOTIDE SEQUENCE</scope>
    <source>
        <strain evidence="2 3">Y486</strain>
    </source>
</reference>
<feature type="compositionally biased region" description="Basic and acidic residues" evidence="1">
    <location>
        <begin position="1"/>
        <end position="10"/>
    </location>
</feature>
<feature type="compositionally biased region" description="Polar residues" evidence="1">
    <location>
        <begin position="79"/>
        <end position="97"/>
    </location>
</feature>
<feature type="region of interest" description="Disordered" evidence="1">
    <location>
        <begin position="76"/>
        <end position="161"/>
    </location>
</feature>
<evidence type="ECO:0000256" key="1">
    <source>
        <dbReference type="SAM" id="MobiDB-lite"/>
    </source>
</evidence>
<feature type="compositionally biased region" description="Basic and acidic residues" evidence="1">
    <location>
        <begin position="326"/>
        <end position="339"/>
    </location>
</feature>
<feature type="compositionally biased region" description="Low complexity" evidence="1">
    <location>
        <begin position="148"/>
        <end position="160"/>
    </location>
</feature>
<feature type="compositionally biased region" description="Basic and acidic residues" evidence="1">
    <location>
        <begin position="542"/>
        <end position="553"/>
    </location>
</feature>
<name>F9WNL9_TRYVY</name>
<evidence type="ECO:0000313" key="2">
    <source>
        <dbReference type="EMBL" id="CCD19138.1"/>
    </source>
</evidence>
<feature type="compositionally biased region" description="Basic residues" evidence="1">
    <location>
        <begin position="101"/>
        <end position="113"/>
    </location>
</feature>
<protein>
    <submittedName>
        <fullName evidence="2">Uncharacterized protein</fullName>
    </submittedName>
</protein>
<feature type="compositionally biased region" description="Basic and acidic residues" evidence="1">
    <location>
        <begin position="127"/>
        <end position="141"/>
    </location>
</feature>
<feature type="region of interest" description="Disordered" evidence="1">
    <location>
        <begin position="304"/>
        <end position="686"/>
    </location>
</feature>
<dbReference type="AlphaFoldDB" id="F9WNL9"/>
<feature type="compositionally biased region" description="Pro residues" evidence="1">
    <location>
        <begin position="311"/>
        <end position="322"/>
    </location>
</feature>
<feature type="non-terminal residue" evidence="2">
    <location>
        <position position="1"/>
    </location>
</feature>
<dbReference type="Proteomes" id="UP000009027">
    <property type="component" value="Unassembled WGS sequence"/>
</dbReference>
<feature type="compositionally biased region" description="Low complexity" evidence="1">
    <location>
        <begin position="612"/>
        <end position="629"/>
    </location>
</feature>
<feature type="compositionally biased region" description="Basic and acidic residues" evidence="1">
    <location>
        <begin position="270"/>
        <end position="285"/>
    </location>
</feature>